<evidence type="ECO:0000256" key="1">
    <source>
        <dbReference type="SAM" id="MobiDB-lite"/>
    </source>
</evidence>
<feature type="region of interest" description="Disordered" evidence="1">
    <location>
        <begin position="78"/>
        <end position="97"/>
    </location>
</feature>
<evidence type="ECO:0000313" key="3">
    <source>
        <dbReference type="Proteomes" id="UP000694044"/>
    </source>
</evidence>
<comment type="caution">
    <text evidence="2">The sequence shown here is derived from an EMBL/GenBank/DDBJ whole genome shotgun (WGS) entry which is preliminary data.</text>
</comment>
<name>A0A8T1VDU3_9STRA</name>
<sequence>MRDGSKERRPGPTDYLGELSVSFQVGVFSAADQHTLPTQASWLAGAGCRRNFHLRAEEHLSARGEAYAGASGTLTAELAQHEPTRGEDQVVLPRTAT</sequence>
<protein>
    <submittedName>
        <fullName evidence="2">Uncharacterized protein</fullName>
    </submittedName>
</protein>
<keyword evidence="3" id="KW-1185">Reference proteome</keyword>
<feature type="compositionally biased region" description="Basic and acidic residues" evidence="1">
    <location>
        <begin position="79"/>
        <end position="88"/>
    </location>
</feature>
<dbReference type="AlphaFoldDB" id="A0A8T1VDU3"/>
<dbReference type="EMBL" id="JAGDFM010000346">
    <property type="protein sequence ID" value="KAG7379487.1"/>
    <property type="molecule type" value="Genomic_DNA"/>
</dbReference>
<proteinExistence type="predicted"/>
<accession>A0A8T1VDU3</accession>
<organism evidence="2 3">
    <name type="scientific">Phytophthora pseudosyringae</name>
    <dbReference type="NCBI Taxonomy" id="221518"/>
    <lineage>
        <taxon>Eukaryota</taxon>
        <taxon>Sar</taxon>
        <taxon>Stramenopiles</taxon>
        <taxon>Oomycota</taxon>
        <taxon>Peronosporomycetes</taxon>
        <taxon>Peronosporales</taxon>
        <taxon>Peronosporaceae</taxon>
        <taxon>Phytophthora</taxon>
    </lineage>
</organism>
<evidence type="ECO:0000313" key="2">
    <source>
        <dbReference type="EMBL" id="KAG7379487.1"/>
    </source>
</evidence>
<gene>
    <name evidence="2" type="ORF">PHYPSEUDO_008534</name>
</gene>
<dbReference type="Proteomes" id="UP000694044">
    <property type="component" value="Unassembled WGS sequence"/>
</dbReference>
<reference evidence="2" key="1">
    <citation type="submission" date="2021-02" db="EMBL/GenBank/DDBJ databases">
        <authorList>
            <person name="Palmer J.M."/>
        </authorList>
    </citation>
    <scope>NUCLEOTIDE SEQUENCE</scope>
    <source>
        <strain evidence="2">SCRP734</strain>
    </source>
</reference>